<name>A0A1V6M292_9BACT</name>
<evidence type="ECO:0000259" key="5">
    <source>
        <dbReference type="PROSITE" id="PS50112"/>
    </source>
</evidence>
<dbReference type="SUPFAM" id="SSF55785">
    <property type="entry name" value="PYP-like sensor domain (PAS domain)"/>
    <property type="match status" value="1"/>
</dbReference>
<feature type="modified residue" description="4-aspartylphosphate" evidence="3">
    <location>
        <position position="51"/>
    </location>
</feature>
<evidence type="ECO:0000313" key="6">
    <source>
        <dbReference type="EMBL" id="OQD46512.1"/>
    </source>
</evidence>
<evidence type="ECO:0000256" key="1">
    <source>
        <dbReference type="ARBA" id="ARBA00022679"/>
    </source>
</evidence>
<feature type="domain" description="Response regulatory" evidence="4">
    <location>
        <begin position="3"/>
        <end position="116"/>
    </location>
</feature>
<evidence type="ECO:0000256" key="3">
    <source>
        <dbReference type="PROSITE-ProRule" id="PRU00169"/>
    </source>
</evidence>
<dbReference type="GO" id="GO:0000160">
    <property type="term" value="P:phosphorelay signal transduction system"/>
    <property type="evidence" value="ECO:0007669"/>
    <property type="project" value="InterPro"/>
</dbReference>
<dbReference type="Pfam" id="PF00072">
    <property type="entry name" value="Response_reg"/>
    <property type="match status" value="1"/>
</dbReference>
<dbReference type="InterPro" id="IPR029016">
    <property type="entry name" value="GAF-like_dom_sf"/>
</dbReference>
<feature type="domain" description="PAS" evidence="5">
    <location>
        <begin position="335"/>
        <end position="389"/>
    </location>
</feature>
<dbReference type="GO" id="GO:0016301">
    <property type="term" value="F:kinase activity"/>
    <property type="evidence" value="ECO:0007669"/>
    <property type="project" value="UniProtKB-KW"/>
</dbReference>
<dbReference type="InterPro" id="IPR003018">
    <property type="entry name" value="GAF"/>
</dbReference>
<dbReference type="SMART" id="SM00091">
    <property type="entry name" value="PAS"/>
    <property type="match status" value="1"/>
</dbReference>
<dbReference type="RefSeq" id="WP_070066318.1">
    <property type="nucleotide sequence ID" value="NZ_MJUW02000030.1"/>
</dbReference>
<dbReference type="InterPro" id="IPR001789">
    <property type="entry name" value="Sig_transdc_resp-reg_receiver"/>
</dbReference>
<evidence type="ECO:0000259" key="4">
    <source>
        <dbReference type="PROSITE" id="PS50110"/>
    </source>
</evidence>
<keyword evidence="3" id="KW-0597">Phosphoprotein</keyword>
<dbReference type="Gene3D" id="3.30.450.40">
    <property type="match status" value="1"/>
</dbReference>
<dbReference type="InterPro" id="IPR011006">
    <property type="entry name" value="CheY-like_superfamily"/>
</dbReference>
<dbReference type="InterPro" id="IPR013767">
    <property type="entry name" value="PAS_fold"/>
</dbReference>
<dbReference type="SUPFAM" id="SSF55781">
    <property type="entry name" value="GAF domain-like"/>
    <property type="match status" value="1"/>
</dbReference>
<proteinExistence type="predicted"/>
<dbReference type="NCBIfam" id="TIGR00229">
    <property type="entry name" value="sensory_box"/>
    <property type="match status" value="1"/>
</dbReference>
<dbReference type="AlphaFoldDB" id="A0A1V6M292"/>
<accession>A0A1V6M292</accession>
<dbReference type="PROSITE" id="PS50112">
    <property type="entry name" value="PAS"/>
    <property type="match status" value="1"/>
</dbReference>
<keyword evidence="1" id="KW-0808">Transferase</keyword>
<protein>
    <recommendedName>
        <fullName evidence="8">Response regulatory domain-containing protein</fullName>
    </recommendedName>
</protein>
<dbReference type="GO" id="GO:0006355">
    <property type="term" value="P:regulation of DNA-templated transcription"/>
    <property type="evidence" value="ECO:0007669"/>
    <property type="project" value="InterPro"/>
</dbReference>
<dbReference type="Gene3D" id="3.30.450.20">
    <property type="entry name" value="PAS domain"/>
    <property type="match status" value="1"/>
</dbReference>
<dbReference type="InterPro" id="IPR035965">
    <property type="entry name" value="PAS-like_dom_sf"/>
</dbReference>
<dbReference type="SMART" id="SM00065">
    <property type="entry name" value="GAF"/>
    <property type="match status" value="1"/>
</dbReference>
<dbReference type="CDD" id="cd00130">
    <property type="entry name" value="PAS"/>
    <property type="match status" value="1"/>
</dbReference>
<evidence type="ECO:0008006" key="8">
    <source>
        <dbReference type="Google" id="ProtNLM"/>
    </source>
</evidence>
<dbReference type="PROSITE" id="PS50110">
    <property type="entry name" value="RESPONSE_REGULATORY"/>
    <property type="match status" value="1"/>
</dbReference>
<dbReference type="SUPFAM" id="SSF52172">
    <property type="entry name" value="CheY-like"/>
    <property type="match status" value="1"/>
</dbReference>
<keyword evidence="2" id="KW-0418">Kinase</keyword>
<dbReference type="Proteomes" id="UP000242219">
    <property type="component" value="Unassembled WGS sequence"/>
</dbReference>
<evidence type="ECO:0000313" key="7">
    <source>
        <dbReference type="Proteomes" id="UP000242219"/>
    </source>
</evidence>
<comment type="caution">
    <text evidence="6">The sequence shown here is derived from an EMBL/GenBank/DDBJ whole genome shotgun (WGS) entry which is preliminary data.</text>
</comment>
<sequence length="484" mass="54249">MYSILIVSDDNSVNNLFKKSLNGDYVIYYAKSHEDALQLLFNKDIDITFLDVLLENDGATKLLEKFKQINIEPTVVLVIPESLPMLSDDALKIGAYELLEKPLTHDAIQHASKRALEKQSLKKELGFIHSHIKNIQPANKITELSEPGINRQPTTSEIYLKYKEVFQKFSKVLARVHDLGKLADLTVEAMSEIFGVGKAVFVLVYKKEGLSRPYRYLGIDEAVAKKISFNNNESIMLWLAKNYQILTKDVIEREVASNKLSIREAINIQREINILQASLCIPVLAYGNLSSMITLGNKITGKVFFDEDIELLSMLAGYIGMAVENAFLYREANLRKIQNENILENIPCGVIAINSNGRINAFNKNAAKMLSISSHDILGKDVKHIGSLFTDIILRTLKDKKTYEMREVTHPTTHAVYSVSTSLLDAGGELGAIMIFSDISEIRKLQLSLSAVRELESKVKNLENRNTSSGISHELSNILVTQSD</sequence>
<organism evidence="6 7">
    <name type="scientific">Candidatus Brocadia sapporoensis</name>
    <dbReference type="NCBI Taxonomy" id="392547"/>
    <lineage>
        <taxon>Bacteria</taxon>
        <taxon>Pseudomonadati</taxon>
        <taxon>Planctomycetota</taxon>
        <taxon>Candidatus Brocadiia</taxon>
        <taxon>Candidatus Brocadiales</taxon>
        <taxon>Candidatus Brocadiaceae</taxon>
        <taxon>Candidatus Brocadia</taxon>
    </lineage>
</organism>
<dbReference type="Gene3D" id="3.40.50.2300">
    <property type="match status" value="1"/>
</dbReference>
<evidence type="ECO:0000256" key="2">
    <source>
        <dbReference type="ARBA" id="ARBA00022777"/>
    </source>
</evidence>
<dbReference type="InterPro" id="IPR000014">
    <property type="entry name" value="PAS"/>
</dbReference>
<dbReference type="EMBL" id="MJUW02000030">
    <property type="protein sequence ID" value="OQD46512.1"/>
    <property type="molecule type" value="Genomic_DNA"/>
</dbReference>
<reference evidence="6 7" key="1">
    <citation type="journal article" date="2016" name="Genome Announc.">
        <title>Draft Genome Sequence of the Anaerobic Ammonium-Oxidizing Bacterium 'Candidatus Brocadia sp. 40'.</title>
        <authorList>
            <person name="Ali M."/>
            <person name="Haroon M.F."/>
            <person name="Narita Y."/>
            <person name="Zhang L."/>
            <person name="Rangel Shaw D."/>
            <person name="Okabe S."/>
            <person name="Saikaly P.E."/>
        </authorList>
    </citation>
    <scope>NUCLEOTIDE SEQUENCE [LARGE SCALE GENOMIC DNA]</scope>
    <source>
        <strain evidence="6 7">40</strain>
    </source>
</reference>
<gene>
    <name evidence="6" type="ORF">BIY37_02810</name>
</gene>
<keyword evidence="7" id="KW-1185">Reference proteome</keyword>
<dbReference type="Pfam" id="PF00989">
    <property type="entry name" value="PAS"/>
    <property type="match status" value="1"/>
</dbReference>